<gene>
    <name evidence="2" type="ORF">LdCL_300028900</name>
    <name evidence="3" type="ORF">LDHU3_30.3160</name>
</gene>
<dbReference type="EMBL" id="LR812650">
    <property type="protein sequence ID" value="CAC5432258.1"/>
    <property type="molecule type" value="Genomic_DNA"/>
</dbReference>
<evidence type="ECO:0000256" key="1">
    <source>
        <dbReference type="SAM" id="MobiDB-lite"/>
    </source>
</evidence>
<protein>
    <submittedName>
        <fullName evidence="3">Hypothetical_protein_conserved</fullName>
    </submittedName>
</protein>
<organism evidence="2 4">
    <name type="scientific">Leishmania donovani</name>
    <dbReference type="NCBI Taxonomy" id="5661"/>
    <lineage>
        <taxon>Eukaryota</taxon>
        <taxon>Discoba</taxon>
        <taxon>Euglenozoa</taxon>
        <taxon>Kinetoplastea</taxon>
        <taxon>Metakinetoplastina</taxon>
        <taxon>Trypanosomatida</taxon>
        <taxon>Trypanosomatidae</taxon>
        <taxon>Leishmaniinae</taxon>
        <taxon>Leishmania</taxon>
    </lineage>
</organism>
<dbReference type="VEuPathDB" id="TriTrypDB:LDHU3_30.3160"/>
<dbReference type="OrthoDB" id="262399at2759"/>
<reference evidence="3" key="2">
    <citation type="submission" date="2020-06" db="EMBL/GenBank/DDBJ databases">
        <authorList>
            <person name="Camacho E."/>
            <person name="Gonzalez-de la Fuente S."/>
            <person name="Rastrojo A."/>
            <person name="Peiro-Pastor R."/>
            <person name="Solana JC."/>
            <person name="Tabera L."/>
            <person name="Gamarro F."/>
            <person name="Carrasco-Ramiro F."/>
            <person name="Requena JM."/>
            <person name="Aguado B."/>
        </authorList>
    </citation>
    <scope>NUCLEOTIDE SEQUENCE</scope>
</reference>
<feature type="region of interest" description="Disordered" evidence="1">
    <location>
        <begin position="261"/>
        <end position="287"/>
    </location>
</feature>
<accession>A0A3Q8II20</accession>
<dbReference type="EMBL" id="CP029529">
    <property type="protein sequence ID" value="AYU81033.1"/>
    <property type="molecule type" value="Genomic_DNA"/>
</dbReference>
<evidence type="ECO:0000313" key="3">
    <source>
        <dbReference type="EMBL" id="CAC5432258.1"/>
    </source>
</evidence>
<name>A0A3Q8II20_LEIDO</name>
<evidence type="ECO:0000313" key="4">
    <source>
        <dbReference type="Proteomes" id="UP000274082"/>
    </source>
</evidence>
<dbReference type="Proteomes" id="UP000274082">
    <property type="component" value="Chromosome 30"/>
</dbReference>
<sequence>MPAPAVHTVFGVEDFKIDARFLSHMAFLCSPDKPVETSTLIGSYAMCEICVSEPETADIMMYLDTLRSPGQQAYVGKVTSEMRQAAGASRNTAVAEAADAMDAEFARLKSVFFLRVRSFVVIDTETNETVGRVVTFPGQISDDYGNNLEEHSEHGANQIKVVRAHTAEELITVYIGHGQGAAMAQLCACASGGQAIVFDGTTLSELLVHNAVQHKCVKSEPIDDGVERDWHILHYRSEAWAKKQDATVRATVAAARKIDAEEKAANEAAREGKGPEAKRKGESTTRAAEKEDCSAEKWFKKCEWITVGGIIPVVAQCRFARTGRYNAKALSDMITDYTASMQAAEDPYA</sequence>
<dbReference type="VEuPathDB" id="TriTrypDB:LdBPK_302340.1"/>
<keyword evidence="4" id="KW-1185">Reference proteome</keyword>
<dbReference type="VEuPathDB" id="TriTrypDB:LdCL_300028900"/>
<dbReference type="Proteomes" id="UP000601710">
    <property type="component" value="Chromosome 30"/>
</dbReference>
<reference evidence="2 4" key="1">
    <citation type="journal article" date="2018" name="Sci. Rep.">
        <title>A complete Leishmania donovani reference genome identifies novel genetic variations associated with virulence.</title>
        <authorList>
            <person name="Lypaczewski P."/>
            <person name="Hoshizaki J."/>
            <person name="Zhang W.-W."/>
            <person name="McCall L.-I."/>
            <person name="Torcivia-Rodriguez J."/>
            <person name="Simonyan V."/>
            <person name="Kaur A."/>
            <person name="Dewar K."/>
            <person name="Matlashewski G."/>
        </authorList>
    </citation>
    <scope>NUCLEOTIDE SEQUENCE [LARGE SCALE GENOMIC DNA]</scope>
    <source>
        <strain evidence="2 4">LdCL</strain>
    </source>
</reference>
<evidence type="ECO:0000313" key="2">
    <source>
        <dbReference type="EMBL" id="AYU81033.1"/>
    </source>
</evidence>
<proteinExistence type="predicted"/>
<dbReference type="AlphaFoldDB" id="A0A3Q8II20"/>